<gene>
    <name evidence="2" type="ORF">GUITHDRAFT_118344</name>
</gene>
<accession>L1IHW1</accession>
<dbReference type="RefSeq" id="XP_005822514.1">
    <property type="nucleotide sequence ID" value="XM_005822457.1"/>
</dbReference>
<dbReference type="HOGENOM" id="CLU_845784_0_0_1"/>
<dbReference type="Proteomes" id="UP000011087">
    <property type="component" value="Unassembled WGS sequence"/>
</dbReference>
<evidence type="ECO:0000313" key="2">
    <source>
        <dbReference type="EMBL" id="EKX35534.1"/>
    </source>
</evidence>
<evidence type="ECO:0000313" key="3">
    <source>
        <dbReference type="EnsemblProtists" id="EKX35534"/>
    </source>
</evidence>
<evidence type="ECO:0000313" key="4">
    <source>
        <dbReference type="Proteomes" id="UP000011087"/>
    </source>
</evidence>
<protein>
    <submittedName>
        <fullName evidence="2 3">Uncharacterized protein</fullName>
    </submittedName>
</protein>
<reference evidence="2 4" key="1">
    <citation type="journal article" date="2012" name="Nature">
        <title>Algal genomes reveal evolutionary mosaicism and the fate of nucleomorphs.</title>
        <authorList>
            <consortium name="DOE Joint Genome Institute"/>
            <person name="Curtis B.A."/>
            <person name="Tanifuji G."/>
            <person name="Burki F."/>
            <person name="Gruber A."/>
            <person name="Irimia M."/>
            <person name="Maruyama S."/>
            <person name="Arias M.C."/>
            <person name="Ball S.G."/>
            <person name="Gile G.H."/>
            <person name="Hirakawa Y."/>
            <person name="Hopkins J.F."/>
            <person name="Kuo A."/>
            <person name="Rensing S.A."/>
            <person name="Schmutz J."/>
            <person name="Symeonidi A."/>
            <person name="Elias M."/>
            <person name="Eveleigh R.J."/>
            <person name="Herman E.K."/>
            <person name="Klute M.J."/>
            <person name="Nakayama T."/>
            <person name="Obornik M."/>
            <person name="Reyes-Prieto A."/>
            <person name="Armbrust E.V."/>
            <person name="Aves S.J."/>
            <person name="Beiko R.G."/>
            <person name="Coutinho P."/>
            <person name="Dacks J.B."/>
            <person name="Durnford D.G."/>
            <person name="Fast N.M."/>
            <person name="Green B.R."/>
            <person name="Grisdale C.J."/>
            <person name="Hempel F."/>
            <person name="Henrissat B."/>
            <person name="Hoppner M.P."/>
            <person name="Ishida K."/>
            <person name="Kim E."/>
            <person name="Koreny L."/>
            <person name="Kroth P.G."/>
            <person name="Liu Y."/>
            <person name="Malik S.B."/>
            <person name="Maier U.G."/>
            <person name="McRose D."/>
            <person name="Mock T."/>
            <person name="Neilson J.A."/>
            <person name="Onodera N.T."/>
            <person name="Poole A.M."/>
            <person name="Pritham E.J."/>
            <person name="Richards T.A."/>
            <person name="Rocap G."/>
            <person name="Roy S.W."/>
            <person name="Sarai C."/>
            <person name="Schaack S."/>
            <person name="Shirato S."/>
            <person name="Slamovits C.H."/>
            <person name="Spencer D.F."/>
            <person name="Suzuki S."/>
            <person name="Worden A.Z."/>
            <person name="Zauner S."/>
            <person name="Barry K."/>
            <person name="Bell C."/>
            <person name="Bharti A.K."/>
            <person name="Crow J.A."/>
            <person name="Grimwood J."/>
            <person name="Kramer R."/>
            <person name="Lindquist E."/>
            <person name="Lucas S."/>
            <person name="Salamov A."/>
            <person name="McFadden G.I."/>
            <person name="Lane C.E."/>
            <person name="Keeling P.J."/>
            <person name="Gray M.W."/>
            <person name="Grigoriev I.V."/>
            <person name="Archibald J.M."/>
        </authorList>
    </citation>
    <scope>NUCLEOTIDE SEQUENCE</scope>
    <source>
        <strain evidence="2 4">CCMP2712</strain>
    </source>
</reference>
<dbReference type="GeneID" id="17292270"/>
<dbReference type="AlphaFoldDB" id="L1IHW1"/>
<keyword evidence="4" id="KW-1185">Reference proteome</keyword>
<dbReference type="PaxDb" id="55529-EKX35534"/>
<dbReference type="EnsemblProtists" id="EKX35534">
    <property type="protein sequence ID" value="EKX35534"/>
    <property type="gene ID" value="GUITHDRAFT_118344"/>
</dbReference>
<feature type="compositionally biased region" description="Basic and acidic residues" evidence="1">
    <location>
        <begin position="309"/>
        <end position="329"/>
    </location>
</feature>
<reference evidence="4" key="2">
    <citation type="submission" date="2012-11" db="EMBL/GenBank/DDBJ databases">
        <authorList>
            <person name="Kuo A."/>
            <person name="Curtis B.A."/>
            <person name="Tanifuji G."/>
            <person name="Burki F."/>
            <person name="Gruber A."/>
            <person name="Irimia M."/>
            <person name="Maruyama S."/>
            <person name="Arias M.C."/>
            <person name="Ball S.G."/>
            <person name="Gile G.H."/>
            <person name="Hirakawa Y."/>
            <person name="Hopkins J.F."/>
            <person name="Rensing S.A."/>
            <person name="Schmutz J."/>
            <person name="Symeonidi A."/>
            <person name="Elias M."/>
            <person name="Eveleigh R.J."/>
            <person name="Herman E.K."/>
            <person name="Klute M.J."/>
            <person name="Nakayama T."/>
            <person name="Obornik M."/>
            <person name="Reyes-Prieto A."/>
            <person name="Armbrust E.V."/>
            <person name="Aves S.J."/>
            <person name="Beiko R.G."/>
            <person name="Coutinho P."/>
            <person name="Dacks J.B."/>
            <person name="Durnford D.G."/>
            <person name="Fast N.M."/>
            <person name="Green B.R."/>
            <person name="Grisdale C."/>
            <person name="Hempe F."/>
            <person name="Henrissat B."/>
            <person name="Hoppner M.P."/>
            <person name="Ishida K.-I."/>
            <person name="Kim E."/>
            <person name="Koreny L."/>
            <person name="Kroth P.G."/>
            <person name="Liu Y."/>
            <person name="Malik S.-B."/>
            <person name="Maier U.G."/>
            <person name="McRose D."/>
            <person name="Mock T."/>
            <person name="Neilson J.A."/>
            <person name="Onodera N.T."/>
            <person name="Poole A.M."/>
            <person name="Pritham E.J."/>
            <person name="Richards T.A."/>
            <person name="Rocap G."/>
            <person name="Roy S.W."/>
            <person name="Sarai C."/>
            <person name="Schaack S."/>
            <person name="Shirato S."/>
            <person name="Slamovits C.H."/>
            <person name="Spencer D.F."/>
            <person name="Suzuki S."/>
            <person name="Worden A.Z."/>
            <person name="Zauner S."/>
            <person name="Barry K."/>
            <person name="Bell C."/>
            <person name="Bharti A.K."/>
            <person name="Crow J.A."/>
            <person name="Grimwood J."/>
            <person name="Kramer R."/>
            <person name="Lindquist E."/>
            <person name="Lucas S."/>
            <person name="Salamov A."/>
            <person name="McFadden G.I."/>
            <person name="Lane C.E."/>
            <person name="Keeling P.J."/>
            <person name="Gray M.W."/>
            <person name="Grigoriev I.V."/>
            <person name="Archibald J.M."/>
        </authorList>
    </citation>
    <scope>NUCLEOTIDE SEQUENCE</scope>
    <source>
        <strain evidence="4">CCMP2712</strain>
    </source>
</reference>
<feature type="region of interest" description="Disordered" evidence="1">
    <location>
        <begin position="294"/>
        <end position="329"/>
    </location>
</feature>
<sequence>MYNSTMQDDELELWLPRDTDTHILYDTAQLSHDCLDDYLQGFEIDDLLDNTLHSVQHHSEALYNGPSIHAALSNSVKQEEPEYDQDLIRQMLIQQEAGQQEAGEQEAIMQEESVRTRVGIEEYQLVLDKEESKRLEHRFIEMALARGGGVTMEEIDYSGDGKQLAVEGRRMVYMREGRHFHLCGLTVVVTPRKPESMPDMEDIHTSFNEVARDVKLAVQQCGKEKRAHDMSRSDYSNDVTNMMLQAGLMTGTTKRKGDNLINDFKASMYLDERDRQYKVALKYCQEAVAKYKQITDKARERSQKRRDAKRNEQEERGGKRTRAALDREM</sequence>
<evidence type="ECO:0000256" key="1">
    <source>
        <dbReference type="SAM" id="MobiDB-lite"/>
    </source>
</evidence>
<dbReference type="KEGG" id="gtt:GUITHDRAFT_118344"/>
<name>L1IHW1_GUITC</name>
<reference evidence="3" key="3">
    <citation type="submission" date="2016-03" db="UniProtKB">
        <authorList>
            <consortium name="EnsemblProtists"/>
        </authorList>
    </citation>
    <scope>IDENTIFICATION</scope>
</reference>
<proteinExistence type="predicted"/>
<dbReference type="EMBL" id="JH993089">
    <property type="protein sequence ID" value="EKX35534.1"/>
    <property type="molecule type" value="Genomic_DNA"/>
</dbReference>
<organism evidence="2">
    <name type="scientific">Guillardia theta (strain CCMP2712)</name>
    <name type="common">Cryptophyte</name>
    <dbReference type="NCBI Taxonomy" id="905079"/>
    <lineage>
        <taxon>Eukaryota</taxon>
        <taxon>Cryptophyceae</taxon>
        <taxon>Pyrenomonadales</taxon>
        <taxon>Geminigeraceae</taxon>
        <taxon>Guillardia</taxon>
    </lineage>
</organism>